<keyword evidence="2" id="KW-0378">Hydrolase</keyword>
<dbReference type="Pfam" id="PF13242">
    <property type="entry name" value="Hydrolase_like"/>
    <property type="match status" value="1"/>
</dbReference>
<dbReference type="InterPro" id="IPR023214">
    <property type="entry name" value="HAD_sf"/>
</dbReference>
<organism evidence="4">
    <name type="scientific">marine sediment metagenome</name>
    <dbReference type="NCBI Taxonomy" id="412755"/>
    <lineage>
        <taxon>unclassified sequences</taxon>
        <taxon>metagenomes</taxon>
        <taxon>ecological metagenomes</taxon>
    </lineage>
</organism>
<accession>X1LPP7</accession>
<protein>
    <recommendedName>
        <fullName evidence="5">HAD family hydrolase</fullName>
    </recommendedName>
</protein>
<feature type="non-terminal residue" evidence="4">
    <location>
        <position position="1"/>
    </location>
</feature>
<dbReference type="AlphaFoldDB" id="X1LPP7"/>
<dbReference type="InterPro" id="IPR036412">
    <property type="entry name" value="HAD-like_sf"/>
</dbReference>
<comment type="cofactor">
    <cofactor evidence="1">
        <name>Mg(2+)</name>
        <dbReference type="ChEBI" id="CHEBI:18420"/>
    </cofactor>
</comment>
<dbReference type="Gene3D" id="3.40.50.1000">
    <property type="entry name" value="HAD superfamily/HAD-like"/>
    <property type="match status" value="1"/>
</dbReference>
<evidence type="ECO:0000313" key="4">
    <source>
        <dbReference type="EMBL" id="GAI04370.1"/>
    </source>
</evidence>
<sequence>FFTVRVYSYEFDFRKPDVRIFKAAAEKIGEVSENILYVGDRIDKDIRPAIRGGMQAVLKTAYTNARKKTPRGAWRINQLAELPGLIKKINAGNGAIAGSV</sequence>
<gene>
    <name evidence="4" type="ORF">S06H3_17058</name>
</gene>
<dbReference type="InterPro" id="IPR006439">
    <property type="entry name" value="HAD-SF_hydro_IA"/>
</dbReference>
<keyword evidence="3" id="KW-0460">Magnesium</keyword>
<dbReference type="PANTHER" id="PTHR46470">
    <property type="entry name" value="N-ACYLNEURAMINATE-9-PHOSPHATASE"/>
    <property type="match status" value="1"/>
</dbReference>
<comment type="caution">
    <text evidence="4">The sequence shown here is derived from an EMBL/GenBank/DDBJ whole genome shotgun (WGS) entry which is preliminary data.</text>
</comment>
<evidence type="ECO:0000256" key="3">
    <source>
        <dbReference type="ARBA" id="ARBA00022842"/>
    </source>
</evidence>
<evidence type="ECO:0000256" key="1">
    <source>
        <dbReference type="ARBA" id="ARBA00001946"/>
    </source>
</evidence>
<dbReference type="EMBL" id="BARV01008491">
    <property type="protein sequence ID" value="GAI04370.1"/>
    <property type="molecule type" value="Genomic_DNA"/>
</dbReference>
<reference evidence="4" key="1">
    <citation type="journal article" date="2014" name="Front. Microbiol.">
        <title>High frequency of phylogenetically diverse reductive dehalogenase-homologous genes in deep subseafloor sedimentary metagenomes.</title>
        <authorList>
            <person name="Kawai M."/>
            <person name="Futagami T."/>
            <person name="Toyoda A."/>
            <person name="Takaki Y."/>
            <person name="Nishi S."/>
            <person name="Hori S."/>
            <person name="Arai W."/>
            <person name="Tsubouchi T."/>
            <person name="Morono Y."/>
            <person name="Uchiyama I."/>
            <person name="Ito T."/>
            <person name="Fujiyama A."/>
            <person name="Inagaki F."/>
            <person name="Takami H."/>
        </authorList>
    </citation>
    <scope>NUCLEOTIDE SEQUENCE</scope>
    <source>
        <strain evidence="4">Expedition CK06-06</strain>
    </source>
</reference>
<dbReference type="GO" id="GO:0016787">
    <property type="term" value="F:hydrolase activity"/>
    <property type="evidence" value="ECO:0007669"/>
    <property type="project" value="UniProtKB-KW"/>
</dbReference>
<name>X1LPP7_9ZZZZ</name>
<dbReference type="SUPFAM" id="SSF56784">
    <property type="entry name" value="HAD-like"/>
    <property type="match status" value="1"/>
</dbReference>
<dbReference type="NCBIfam" id="TIGR01549">
    <property type="entry name" value="HAD-SF-IA-v1"/>
    <property type="match status" value="1"/>
</dbReference>
<evidence type="ECO:0008006" key="5">
    <source>
        <dbReference type="Google" id="ProtNLM"/>
    </source>
</evidence>
<evidence type="ECO:0000256" key="2">
    <source>
        <dbReference type="ARBA" id="ARBA00022801"/>
    </source>
</evidence>
<dbReference type="InterPro" id="IPR051400">
    <property type="entry name" value="HAD-like_hydrolase"/>
</dbReference>
<proteinExistence type="predicted"/>
<dbReference type="GO" id="GO:0044281">
    <property type="term" value="P:small molecule metabolic process"/>
    <property type="evidence" value="ECO:0007669"/>
    <property type="project" value="UniProtKB-ARBA"/>
</dbReference>